<dbReference type="EMBL" id="MU267919">
    <property type="protein sequence ID" value="KAH7907293.1"/>
    <property type="molecule type" value="Genomic_DNA"/>
</dbReference>
<evidence type="ECO:0000313" key="1">
    <source>
        <dbReference type="EMBL" id="KAH7907293.1"/>
    </source>
</evidence>
<sequence length="220" mass="25846">MSLRYFLQSMSHSLPSSSHPIFAEAQAISRLYSSFEGPRQRNWRVTGYSPPVSLVQEGETVDLSENEIPRRRTKRAPQYETPEEWRQHRLTIKEAFPEGWSPPRKISREAMEGLRQLHAYDKETFSTSVLAAKFMISPEAVRRILRSKWEPSREQRVKLADRERRTREERVRHNRLEEKKQKLDMLLAAAKDKVDKGPVAQPRSNQSIRGINSRDKLYFD</sequence>
<keyword evidence="2" id="KW-1185">Reference proteome</keyword>
<proteinExistence type="predicted"/>
<gene>
    <name evidence="1" type="ORF">BJ138DRAFT_1160527</name>
</gene>
<evidence type="ECO:0000313" key="2">
    <source>
        <dbReference type="Proteomes" id="UP000790377"/>
    </source>
</evidence>
<comment type="caution">
    <text evidence="1">The sequence shown here is derived from an EMBL/GenBank/DDBJ whole genome shotgun (WGS) entry which is preliminary data.</text>
</comment>
<dbReference type="Proteomes" id="UP000790377">
    <property type="component" value="Unassembled WGS sequence"/>
</dbReference>
<name>A0ACB8A2S8_9AGAM</name>
<accession>A0ACB8A2S8</accession>
<organism evidence="1 2">
    <name type="scientific">Hygrophoropsis aurantiaca</name>
    <dbReference type="NCBI Taxonomy" id="72124"/>
    <lineage>
        <taxon>Eukaryota</taxon>
        <taxon>Fungi</taxon>
        <taxon>Dikarya</taxon>
        <taxon>Basidiomycota</taxon>
        <taxon>Agaricomycotina</taxon>
        <taxon>Agaricomycetes</taxon>
        <taxon>Agaricomycetidae</taxon>
        <taxon>Boletales</taxon>
        <taxon>Coniophorineae</taxon>
        <taxon>Hygrophoropsidaceae</taxon>
        <taxon>Hygrophoropsis</taxon>
    </lineage>
</organism>
<reference evidence="1" key="1">
    <citation type="journal article" date="2021" name="New Phytol.">
        <title>Evolutionary innovations through gain and loss of genes in the ectomycorrhizal Boletales.</title>
        <authorList>
            <person name="Wu G."/>
            <person name="Miyauchi S."/>
            <person name="Morin E."/>
            <person name="Kuo A."/>
            <person name="Drula E."/>
            <person name="Varga T."/>
            <person name="Kohler A."/>
            <person name="Feng B."/>
            <person name="Cao Y."/>
            <person name="Lipzen A."/>
            <person name="Daum C."/>
            <person name="Hundley H."/>
            <person name="Pangilinan J."/>
            <person name="Johnson J."/>
            <person name="Barry K."/>
            <person name="LaButti K."/>
            <person name="Ng V."/>
            <person name="Ahrendt S."/>
            <person name="Min B."/>
            <person name="Choi I.G."/>
            <person name="Park H."/>
            <person name="Plett J.M."/>
            <person name="Magnuson J."/>
            <person name="Spatafora J.W."/>
            <person name="Nagy L.G."/>
            <person name="Henrissat B."/>
            <person name="Grigoriev I.V."/>
            <person name="Yang Z.L."/>
            <person name="Xu J."/>
            <person name="Martin F.M."/>
        </authorList>
    </citation>
    <scope>NUCLEOTIDE SEQUENCE</scope>
    <source>
        <strain evidence="1">ATCC 28755</strain>
    </source>
</reference>
<protein>
    <submittedName>
        <fullName evidence="1">Uncharacterized protein</fullName>
    </submittedName>
</protein>